<keyword evidence="2" id="KW-1185">Reference proteome</keyword>
<protein>
    <recommendedName>
        <fullName evidence="3">Lipoprotein</fullName>
    </recommendedName>
</protein>
<evidence type="ECO:0008006" key="3">
    <source>
        <dbReference type="Google" id="ProtNLM"/>
    </source>
</evidence>
<proteinExistence type="predicted"/>
<organism evidence="1 2">
    <name type="scientific">Bacteroides fragilis 3_1_12</name>
    <dbReference type="NCBI Taxonomy" id="457424"/>
    <lineage>
        <taxon>Bacteria</taxon>
        <taxon>Pseudomonadati</taxon>
        <taxon>Bacteroidota</taxon>
        <taxon>Bacteroidia</taxon>
        <taxon>Bacteroidales</taxon>
        <taxon>Bacteroidaceae</taxon>
        <taxon>Bacteroides</taxon>
    </lineage>
</organism>
<dbReference type="EMBL" id="EQ973214">
    <property type="protein sequence ID" value="EFR53928.1"/>
    <property type="molecule type" value="Genomic_DNA"/>
</dbReference>
<name>A0ABN0BM02_BACFG</name>
<evidence type="ECO:0000313" key="2">
    <source>
        <dbReference type="Proteomes" id="UP000005101"/>
    </source>
</evidence>
<accession>A0ABN0BM02</accession>
<sequence length="43" mass="4697">MTATLFQHKISCAPASCGIFCRNSLLAARLCPDGCLRKKEKNV</sequence>
<reference evidence="1 2" key="1">
    <citation type="submission" date="2008-12" db="EMBL/GenBank/DDBJ databases">
        <title>Annotation of Bacteroides fragilis strain 3_1_12.</title>
        <authorList>
            <consortium name="The Broad Institute Genome Sequencing Platform"/>
            <person name="Ward D."/>
            <person name="Young S.K."/>
            <person name="Kodira C.D."/>
            <person name="Zeng Q."/>
            <person name="Koehrsen M."/>
            <person name="Alvarado L."/>
            <person name="Berlin A."/>
            <person name="Borenstein D."/>
            <person name="Chen Z."/>
            <person name="Engels R."/>
            <person name="Freedman E."/>
            <person name="Gellesch M."/>
            <person name="Goldberg J."/>
            <person name="Griggs A."/>
            <person name="Gujja S."/>
            <person name="Heiman D."/>
            <person name="Hepburn T."/>
            <person name="Howarth C."/>
            <person name="Jen D."/>
            <person name="Larson L."/>
            <person name="Lewis B."/>
            <person name="Mehta T."/>
            <person name="Park D."/>
            <person name="Pearson M."/>
            <person name="Roberts A."/>
            <person name="Saif S."/>
            <person name="Shea T."/>
            <person name="Shenoy N."/>
            <person name="Sisk P."/>
            <person name="Stolte C."/>
            <person name="Sykes S."/>
            <person name="Walk T."/>
            <person name="White J."/>
            <person name="Yandava C."/>
            <person name="Allen-Vercoe E."/>
            <person name="Strauss J."/>
            <person name="Ambrose C."/>
            <person name="Lander E."/>
            <person name="Nusbaum C."/>
            <person name="Galagan J."/>
            <person name="Birren B."/>
        </authorList>
    </citation>
    <scope>NUCLEOTIDE SEQUENCE [LARGE SCALE GENOMIC DNA]</scope>
    <source>
        <strain evidence="1 2">3_1_12</strain>
    </source>
</reference>
<gene>
    <name evidence="1" type="ORF">BFAG_02625</name>
</gene>
<evidence type="ECO:0000313" key="1">
    <source>
        <dbReference type="EMBL" id="EFR53928.1"/>
    </source>
</evidence>
<dbReference type="Proteomes" id="UP000005101">
    <property type="component" value="Unassembled WGS sequence"/>
</dbReference>